<comment type="caution">
    <text evidence="3">The sequence shown here is derived from an EMBL/GenBank/DDBJ whole genome shotgun (WGS) entry which is preliminary data.</text>
</comment>
<dbReference type="InterPro" id="IPR002885">
    <property type="entry name" value="PPR_rpt"/>
</dbReference>
<evidence type="ECO:0008006" key="5">
    <source>
        <dbReference type="Google" id="ProtNLM"/>
    </source>
</evidence>
<dbReference type="NCBIfam" id="TIGR00756">
    <property type="entry name" value="PPR"/>
    <property type="match status" value="6"/>
</dbReference>
<feature type="repeat" description="PPR" evidence="2">
    <location>
        <begin position="25"/>
        <end position="55"/>
    </location>
</feature>
<dbReference type="InterPro" id="IPR046960">
    <property type="entry name" value="PPR_At4g14850-like_plant"/>
</dbReference>
<evidence type="ECO:0000256" key="2">
    <source>
        <dbReference type="PROSITE-ProRule" id="PRU00708"/>
    </source>
</evidence>
<dbReference type="GO" id="GO:0009451">
    <property type="term" value="P:RNA modification"/>
    <property type="evidence" value="ECO:0007669"/>
    <property type="project" value="InterPro"/>
</dbReference>
<name>A0AA88A4C3_FICCA</name>
<accession>A0AA88A4C3</accession>
<dbReference type="EMBL" id="BTGU01000009">
    <property type="protein sequence ID" value="GMN38953.1"/>
    <property type="molecule type" value="Genomic_DNA"/>
</dbReference>
<dbReference type="Pfam" id="PF20431">
    <property type="entry name" value="E_motif"/>
    <property type="match status" value="1"/>
</dbReference>
<dbReference type="PANTHER" id="PTHR47926">
    <property type="entry name" value="PENTATRICOPEPTIDE REPEAT-CONTAINING PROTEIN"/>
    <property type="match status" value="1"/>
</dbReference>
<keyword evidence="4" id="KW-1185">Reference proteome</keyword>
<evidence type="ECO:0000256" key="1">
    <source>
        <dbReference type="ARBA" id="ARBA00022737"/>
    </source>
</evidence>
<dbReference type="PANTHER" id="PTHR47926:SF484">
    <property type="entry name" value="PENTATRICOPEPTIDE REPEAT-CONTAINING PROTEIN"/>
    <property type="match status" value="1"/>
</dbReference>
<feature type="repeat" description="PPR" evidence="2">
    <location>
        <begin position="126"/>
        <end position="156"/>
    </location>
</feature>
<dbReference type="Gene3D" id="1.25.40.10">
    <property type="entry name" value="Tetratricopeptide repeat domain"/>
    <property type="match status" value="2"/>
</dbReference>
<evidence type="ECO:0000313" key="3">
    <source>
        <dbReference type="EMBL" id="GMN38953.1"/>
    </source>
</evidence>
<proteinExistence type="predicted"/>
<dbReference type="PROSITE" id="PS51375">
    <property type="entry name" value="PPR"/>
    <property type="match status" value="6"/>
</dbReference>
<protein>
    <recommendedName>
        <fullName evidence="5">Pentatricopeptide repeat-containing protein</fullName>
    </recommendedName>
</protein>
<dbReference type="FunFam" id="1.25.40.10:FF:000348">
    <property type="entry name" value="Pentatricopeptide repeat-containing protein chloroplastic"/>
    <property type="match status" value="1"/>
</dbReference>
<dbReference type="Proteomes" id="UP001187192">
    <property type="component" value="Unassembled WGS sequence"/>
</dbReference>
<dbReference type="Pfam" id="PF01535">
    <property type="entry name" value="PPR"/>
    <property type="match status" value="3"/>
</dbReference>
<dbReference type="FunFam" id="1.25.40.10:FF:000345">
    <property type="entry name" value="Pentatricopeptide repeat-containing protein"/>
    <property type="match status" value="1"/>
</dbReference>
<dbReference type="Pfam" id="PF13041">
    <property type="entry name" value="PPR_2"/>
    <property type="match status" value="2"/>
</dbReference>
<feature type="repeat" description="PPR" evidence="2">
    <location>
        <begin position="157"/>
        <end position="191"/>
    </location>
</feature>
<dbReference type="SUPFAM" id="SSF48452">
    <property type="entry name" value="TPR-like"/>
    <property type="match status" value="1"/>
</dbReference>
<dbReference type="AlphaFoldDB" id="A0AA88A4C3"/>
<evidence type="ECO:0000313" key="4">
    <source>
        <dbReference type="Proteomes" id="UP001187192"/>
    </source>
</evidence>
<gene>
    <name evidence="3" type="ORF">TIFTF001_008201</name>
</gene>
<feature type="repeat" description="PPR" evidence="2">
    <location>
        <begin position="192"/>
        <end position="226"/>
    </location>
</feature>
<organism evidence="3 4">
    <name type="scientific">Ficus carica</name>
    <name type="common">Common fig</name>
    <dbReference type="NCBI Taxonomy" id="3494"/>
    <lineage>
        <taxon>Eukaryota</taxon>
        <taxon>Viridiplantae</taxon>
        <taxon>Streptophyta</taxon>
        <taxon>Embryophyta</taxon>
        <taxon>Tracheophyta</taxon>
        <taxon>Spermatophyta</taxon>
        <taxon>Magnoliopsida</taxon>
        <taxon>eudicotyledons</taxon>
        <taxon>Gunneridae</taxon>
        <taxon>Pentapetalae</taxon>
        <taxon>rosids</taxon>
        <taxon>fabids</taxon>
        <taxon>Rosales</taxon>
        <taxon>Moraceae</taxon>
        <taxon>Ficeae</taxon>
        <taxon>Ficus</taxon>
    </lineage>
</organism>
<dbReference type="InterPro" id="IPR046848">
    <property type="entry name" value="E_motif"/>
</dbReference>
<dbReference type="InterPro" id="IPR011990">
    <property type="entry name" value="TPR-like_helical_dom_sf"/>
</dbReference>
<keyword evidence="1" id="KW-0677">Repeat</keyword>
<feature type="repeat" description="PPR" evidence="2">
    <location>
        <begin position="56"/>
        <end position="90"/>
    </location>
</feature>
<sequence>MVDGYSINGEMEKAREVFEKMPERNCFAWSSMVSGYCKKGDVKEAKFIFDRIPVRNLVNWNSLISGYVQNGFCEEAMKAFDEMRMQGYEPDEVTAVSVLSACAQSGLLDVGREIHDMIIEKGLECNQIVLNALVDMYAKCGDLARARSVFEGMTERNTACWNAMISGFSVHGQCEEALELFSMMESSEERLDEITFLSVLSACAHGGFVDEGMQIFSKIKKYGLVANVKHYGCLVDLFGRAGRLNEAYGLIKRMPMEPNDTVWGAMLGACRIHLDMEMTERVAIEINNLNSETDSDQNAHCVLLSNIYASSERWEKAERLRLVRTSEGFQKTPGCSSFMPRVS</sequence>
<feature type="repeat" description="PPR" evidence="2">
    <location>
        <begin position="91"/>
        <end position="125"/>
    </location>
</feature>
<dbReference type="GO" id="GO:0003723">
    <property type="term" value="F:RNA binding"/>
    <property type="evidence" value="ECO:0007669"/>
    <property type="project" value="InterPro"/>
</dbReference>
<reference evidence="3" key="1">
    <citation type="submission" date="2023-07" db="EMBL/GenBank/DDBJ databases">
        <title>draft genome sequence of fig (Ficus carica).</title>
        <authorList>
            <person name="Takahashi T."/>
            <person name="Nishimura K."/>
        </authorList>
    </citation>
    <scope>NUCLEOTIDE SEQUENCE</scope>
</reference>